<evidence type="ECO:0000313" key="1">
    <source>
        <dbReference type="EMBL" id="KAJ4426664.1"/>
    </source>
</evidence>
<dbReference type="EMBL" id="JAJSOF020000039">
    <property type="protein sequence ID" value="KAJ4426664.1"/>
    <property type="molecule type" value="Genomic_DNA"/>
</dbReference>
<sequence length="236" mass="26799">MANDTTYLDFIEPSLSKTLQEARQCHTALLEACGRETSPYRTVARWAHAFRNGREDVHQKRGDRRPQSASDVHVNAKKEYRLLSEILNMSNQEGYMKFIVEFDIAREVVCTSDCSADSSLNSFQTLQVARMSLAPSLTAGLYGISLDDDNWNLGLHPHHLRLLDSDVGPLDEKKLPAEGCTERNGEREKSSGKMMIGLDDIMVYVDHMRRQRKTGKHERLEKAGFAVKDLQKTMNQ</sequence>
<dbReference type="Proteomes" id="UP001148838">
    <property type="component" value="Unassembled WGS sequence"/>
</dbReference>
<evidence type="ECO:0008006" key="3">
    <source>
        <dbReference type="Google" id="ProtNLM"/>
    </source>
</evidence>
<gene>
    <name evidence="1" type="ORF">ANN_26462</name>
</gene>
<protein>
    <recommendedName>
        <fullName evidence="3">Mos1 transposase HTH domain-containing protein</fullName>
    </recommendedName>
</protein>
<name>A0ABQ8RYD6_PERAM</name>
<reference evidence="1 2" key="1">
    <citation type="journal article" date="2022" name="Allergy">
        <title>Genome assembly and annotation of Periplaneta americana reveal a comprehensive cockroach allergen profile.</title>
        <authorList>
            <person name="Wang L."/>
            <person name="Xiong Q."/>
            <person name="Saelim N."/>
            <person name="Wang L."/>
            <person name="Nong W."/>
            <person name="Wan A.T."/>
            <person name="Shi M."/>
            <person name="Liu X."/>
            <person name="Cao Q."/>
            <person name="Hui J.H.L."/>
            <person name="Sookrung N."/>
            <person name="Leung T.F."/>
            <person name="Tungtrongchitr A."/>
            <person name="Tsui S.K.W."/>
        </authorList>
    </citation>
    <scope>NUCLEOTIDE SEQUENCE [LARGE SCALE GENOMIC DNA]</scope>
    <source>
        <strain evidence="1">PWHHKU_190912</strain>
    </source>
</reference>
<keyword evidence="2" id="KW-1185">Reference proteome</keyword>
<comment type="caution">
    <text evidence="1">The sequence shown here is derived from an EMBL/GenBank/DDBJ whole genome shotgun (WGS) entry which is preliminary data.</text>
</comment>
<accession>A0ABQ8RYD6</accession>
<evidence type="ECO:0000313" key="2">
    <source>
        <dbReference type="Proteomes" id="UP001148838"/>
    </source>
</evidence>
<organism evidence="1 2">
    <name type="scientific">Periplaneta americana</name>
    <name type="common">American cockroach</name>
    <name type="synonym">Blatta americana</name>
    <dbReference type="NCBI Taxonomy" id="6978"/>
    <lineage>
        <taxon>Eukaryota</taxon>
        <taxon>Metazoa</taxon>
        <taxon>Ecdysozoa</taxon>
        <taxon>Arthropoda</taxon>
        <taxon>Hexapoda</taxon>
        <taxon>Insecta</taxon>
        <taxon>Pterygota</taxon>
        <taxon>Neoptera</taxon>
        <taxon>Polyneoptera</taxon>
        <taxon>Dictyoptera</taxon>
        <taxon>Blattodea</taxon>
        <taxon>Blattoidea</taxon>
        <taxon>Blattidae</taxon>
        <taxon>Blattinae</taxon>
        <taxon>Periplaneta</taxon>
    </lineage>
</organism>
<proteinExistence type="predicted"/>